<evidence type="ECO:0000313" key="2">
    <source>
        <dbReference type="Proteomes" id="UP000697710"/>
    </source>
</evidence>
<gene>
    <name evidence="1" type="ORF">KC729_09880</name>
</gene>
<protein>
    <submittedName>
        <fullName evidence="1">SIMPL domain-containing protein</fullName>
    </submittedName>
</protein>
<dbReference type="Gene3D" id="3.30.70.2970">
    <property type="entry name" value="Protein of unknown function (DUF541), domain 2"/>
    <property type="match status" value="1"/>
</dbReference>
<dbReference type="Proteomes" id="UP000697710">
    <property type="component" value="Unassembled WGS sequence"/>
</dbReference>
<proteinExistence type="predicted"/>
<reference evidence="1" key="2">
    <citation type="journal article" date="2021" name="Microbiome">
        <title>Successional dynamics and alternative stable states in a saline activated sludge microbial community over 9 years.</title>
        <authorList>
            <person name="Wang Y."/>
            <person name="Ye J."/>
            <person name="Ju F."/>
            <person name="Liu L."/>
            <person name="Boyd J.A."/>
            <person name="Deng Y."/>
            <person name="Parks D.H."/>
            <person name="Jiang X."/>
            <person name="Yin X."/>
            <person name="Woodcroft B.J."/>
            <person name="Tyson G.W."/>
            <person name="Hugenholtz P."/>
            <person name="Polz M.F."/>
            <person name="Zhang T."/>
        </authorList>
    </citation>
    <scope>NUCLEOTIDE SEQUENCE</scope>
    <source>
        <strain evidence="1">HKST-UBA01</strain>
    </source>
</reference>
<name>A0A956LY94_UNCEI</name>
<dbReference type="PANTHER" id="PTHR34387">
    <property type="entry name" value="SLR1258 PROTEIN"/>
    <property type="match status" value="1"/>
</dbReference>
<dbReference type="Pfam" id="PF04402">
    <property type="entry name" value="SIMPL"/>
    <property type="match status" value="1"/>
</dbReference>
<dbReference type="InterPro" id="IPR007497">
    <property type="entry name" value="SIMPL/DUF541"/>
</dbReference>
<sequence length="243" mass="26394">MAQVDRSPAAALLLGIAIVASALILSGTWKDHQRAQQTLDVSGSAEKPITSDLGIFRCTLTGEGSRPQAAFSALEAQKPTLLSYLQSKGFSGDQVKTYPANTWSMNERTADGRDTGRVLKYVYSQRFEIDSSDVNLIEAISTEVGSLVEQNVYVQTESPEYHYTKLADIKAEVQEAAARDAMERARRIAEASGAKLGTIRKARMGVLQITPRNSTMISDYGVNDVSSIEKEITAVAHASFSLE</sequence>
<organism evidence="1 2">
    <name type="scientific">Eiseniibacteriota bacterium</name>
    <dbReference type="NCBI Taxonomy" id="2212470"/>
    <lineage>
        <taxon>Bacteria</taxon>
        <taxon>Candidatus Eiseniibacteriota</taxon>
    </lineage>
</organism>
<comment type="caution">
    <text evidence="1">The sequence shown here is derived from an EMBL/GenBank/DDBJ whole genome shotgun (WGS) entry which is preliminary data.</text>
</comment>
<dbReference type="PANTHER" id="PTHR34387:SF2">
    <property type="entry name" value="SLR1258 PROTEIN"/>
    <property type="match status" value="1"/>
</dbReference>
<evidence type="ECO:0000313" key="1">
    <source>
        <dbReference type="EMBL" id="MCA9727980.1"/>
    </source>
</evidence>
<dbReference type="InterPro" id="IPR052022">
    <property type="entry name" value="26kDa_periplasmic_antigen"/>
</dbReference>
<dbReference type="InterPro" id="IPR016907">
    <property type="entry name" value="UCP029033"/>
</dbReference>
<dbReference type="Gene3D" id="3.30.110.170">
    <property type="entry name" value="Protein of unknown function (DUF541), domain 1"/>
    <property type="match status" value="1"/>
</dbReference>
<reference evidence="1" key="1">
    <citation type="submission" date="2020-04" db="EMBL/GenBank/DDBJ databases">
        <authorList>
            <person name="Zhang T."/>
        </authorList>
    </citation>
    <scope>NUCLEOTIDE SEQUENCE</scope>
    <source>
        <strain evidence="1">HKST-UBA01</strain>
    </source>
</reference>
<dbReference type="GO" id="GO:0006974">
    <property type="term" value="P:DNA damage response"/>
    <property type="evidence" value="ECO:0007669"/>
    <property type="project" value="TreeGrafter"/>
</dbReference>
<accession>A0A956LY94</accession>
<dbReference type="PIRSF" id="PIRSF029033">
    <property type="entry name" value="UCP029033"/>
    <property type="match status" value="1"/>
</dbReference>
<dbReference type="EMBL" id="JAGQHR010000274">
    <property type="protein sequence ID" value="MCA9727980.1"/>
    <property type="molecule type" value="Genomic_DNA"/>
</dbReference>
<dbReference type="AlphaFoldDB" id="A0A956LY94"/>